<evidence type="ECO:0000313" key="3">
    <source>
        <dbReference type="Proteomes" id="UP001367508"/>
    </source>
</evidence>
<proteinExistence type="predicted"/>
<name>A0AAN9L8G3_CANGL</name>
<gene>
    <name evidence="2" type="ORF">VNO77_25294</name>
</gene>
<evidence type="ECO:0000313" key="2">
    <source>
        <dbReference type="EMBL" id="KAK7331081.1"/>
    </source>
</evidence>
<sequence>MAFVFDLGLLGLLLGLLAAQIVCAIVMMIVLARTDWKVQAERARELIGGINSREKVGGIRPNIGCDRKPESLDQASSIRVNFDKTPNFSFLVSIEPELH</sequence>
<keyword evidence="1" id="KW-1133">Transmembrane helix</keyword>
<keyword evidence="1" id="KW-0472">Membrane</keyword>
<accession>A0AAN9L8G3</accession>
<keyword evidence="3" id="KW-1185">Reference proteome</keyword>
<reference evidence="2 3" key="1">
    <citation type="submission" date="2024-01" db="EMBL/GenBank/DDBJ databases">
        <title>The genomes of 5 underutilized Papilionoideae crops provide insights into root nodulation and disease resistanc.</title>
        <authorList>
            <person name="Jiang F."/>
        </authorList>
    </citation>
    <scope>NUCLEOTIDE SEQUENCE [LARGE SCALE GENOMIC DNA]</scope>
    <source>
        <strain evidence="2">LVBAO_FW01</strain>
        <tissue evidence="2">Leaves</tissue>
    </source>
</reference>
<feature type="transmembrane region" description="Helical" evidence="1">
    <location>
        <begin position="12"/>
        <end position="32"/>
    </location>
</feature>
<dbReference type="AlphaFoldDB" id="A0AAN9L8G3"/>
<evidence type="ECO:0008006" key="4">
    <source>
        <dbReference type="Google" id="ProtNLM"/>
    </source>
</evidence>
<protein>
    <recommendedName>
        <fullName evidence="4">Protein DETOXIFICATION</fullName>
    </recommendedName>
</protein>
<evidence type="ECO:0000256" key="1">
    <source>
        <dbReference type="SAM" id="Phobius"/>
    </source>
</evidence>
<organism evidence="2 3">
    <name type="scientific">Canavalia gladiata</name>
    <name type="common">Sword bean</name>
    <name type="synonym">Dolichos gladiatus</name>
    <dbReference type="NCBI Taxonomy" id="3824"/>
    <lineage>
        <taxon>Eukaryota</taxon>
        <taxon>Viridiplantae</taxon>
        <taxon>Streptophyta</taxon>
        <taxon>Embryophyta</taxon>
        <taxon>Tracheophyta</taxon>
        <taxon>Spermatophyta</taxon>
        <taxon>Magnoliopsida</taxon>
        <taxon>eudicotyledons</taxon>
        <taxon>Gunneridae</taxon>
        <taxon>Pentapetalae</taxon>
        <taxon>rosids</taxon>
        <taxon>fabids</taxon>
        <taxon>Fabales</taxon>
        <taxon>Fabaceae</taxon>
        <taxon>Papilionoideae</taxon>
        <taxon>50 kb inversion clade</taxon>
        <taxon>NPAAA clade</taxon>
        <taxon>indigoferoid/millettioid clade</taxon>
        <taxon>Phaseoleae</taxon>
        <taxon>Canavalia</taxon>
    </lineage>
</organism>
<comment type="caution">
    <text evidence="2">The sequence shown here is derived from an EMBL/GenBank/DDBJ whole genome shotgun (WGS) entry which is preliminary data.</text>
</comment>
<dbReference type="EMBL" id="JAYMYQ010000005">
    <property type="protein sequence ID" value="KAK7331081.1"/>
    <property type="molecule type" value="Genomic_DNA"/>
</dbReference>
<keyword evidence="1" id="KW-0812">Transmembrane</keyword>
<dbReference type="Proteomes" id="UP001367508">
    <property type="component" value="Unassembled WGS sequence"/>
</dbReference>